<protein>
    <submittedName>
        <fullName evidence="2">N-acetylglucosaminyl deacetylase, LmbE family</fullName>
    </submittedName>
</protein>
<dbReference type="SUPFAM" id="SSF102588">
    <property type="entry name" value="LmbE-like"/>
    <property type="match status" value="1"/>
</dbReference>
<evidence type="ECO:0000313" key="2">
    <source>
        <dbReference type="EMBL" id="SIS09049.1"/>
    </source>
</evidence>
<dbReference type="GO" id="GO:0016137">
    <property type="term" value="P:glycoside metabolic process"/>
    <property type="evidence" value="ECO:0007669"/>
    <property type="project" value="UniProtKB-ARBA"/>
</dbReference>
<dbReference type="InterPro" id="IPR003737">
    <property type="entry name" value="GlcNAc_PI_deacetylase-related"/>
</dbReference>
<dbReference type="InterPro" id="IPR024078">
    <property type="entry name" value="LmbE-like_dom_sf"/>
</dbReference>
<dbReference type="AlphaFoldDB" id="A0A1N7G8Z7"/>
<keyword evidence="3" id="KW-1185">Reference proteome</keyword>
<dbReference type="GO" id="GO:0016811">
    <property type="term" value="F:hydrolase activity, acting on carbon-nitrogen (but not peptide) bonds, in linear amides"/>
    <property type="evidence" value="ECO:0007669"/>
    <property type="project" value="TreeGrafter"/>
</dbReference>
<dbReference type="PANTHER" id="PTHR12993:SF11">
    <property type="entry name" value="N-ACETYLGLUCOSAMINYL-PHOSPHATIDYLINOSITOL DE-N-ACETYLASE"/>
    <property type="match status" value="1"/>
</dbReference>
<dbReference type="Pfam" id="PF02585">
    <property type="entry name" value="PIG-L"/>
    <property type="match status" value="1"/>
</dbReference>
<proteinExistence type="predicted"/>
<accession>A0A1N7G8Z7</accession>
<dbReference type="RefSeq" id="WP_076480141.1">
    <property type="nucleotide sequence ID" value="NZ_FTNT01000007.1"/>
</dbReference>
<reference evidence="2 3" key="1">
    <citation type="submission" date="2017-01" db="EMBL/GenBank/DDBJ databases">
        <authorList>
            <person name="Mah S.A."/>
            <person name="Swanson W.J."/>
            <person name="Moy G.W."/>
            <person name="Vacquier V.D."/>
        </authorList>
    </citation>
    <scope>NUCLEOTIDE SEQUENCE [LARGE SCALE GENOMIC DNA]</scope>
    <source>
        <strain evidence="2 3">CPCC 203464</strain>
    </source>
</reference>
<name>A0A1N7G8Z7_9NOCA</name>
<sequence length="257" mass="27530">MSADARSRLAAASIEGTPEEVWQQWFATPSGQLAELDVMTPRRVVVAGAHPDDEVLGAGGLMAAMAARGVPVTVVCMSDGAGSHPGSPTYTPPELGALRHHELIDAAGVLGVTDVRWTGLPDGGLGQCRGRLVEVLTDVVREGPVTATLLVSVWEHDGHPDHEVVGDASVETADRCGIPLIRYPIWMWHWATPGDPALPVSRLRRLPLSEAHRRAKSSALRRFRTQIAPLSSHPADRVVLPPAVLARHLRTTETVVV</sequence>
<dbReference type="Gene3D" id="3.40.50.10320">
    <property type="entry name" value="LmbE-like"/>
    <property type="match status" value="1"/>
</dbReference>
<evidence type="ECO:0000313" key="3">
    <source>
        <dbReference type="Proteomes" id="UP000186218"/>
    </source>
</evidence>
<organism evidence="2 3">
    <name type="scientific">Williamsia sterculiae</name>
    <dbReference type="NCBI Taxonomy" id="1344003"/>
    <lineage>
        <taxon>Bacteria</taxon>
        <taxon>Bacillati</taxon>
        <taxon>Actinomycetota</taxon>
        <taxon>Actinomycetes</taxon>
        <taxon>Mycobacteriales</taxon>
        <taxon>Nocardiaceae</taxon>
        <taxon>Williamsia</taxon>
    </lineage>
</organism>
<dbReference type="EMBL" id="FTNT01000007">
    <property type="protein sequence ID" value="SIS09049.1"/>
    <property type="molecule type" value="Genomic_DNA"/>
</dbReference>
<gene>
    <name evidence="2" type="ORF">SAMN05445060_2609</name>
</gene>
<dbReference type="STRING" id="1344003.SAMN05445060_2609"/>
<keyword evidence="1" id="KW-0862">Zinc</keyword>
<evidence type="ECO:0000256" key="1">
    <source>
        <dbReference type="ARBA" id="ARBA00022833"/>
    </source>
</evidence>
<dbReference type="PANTHER" id="PTHR12993">
    <property type="entry name" value="N-ACETYLGLUCOSAMINYL-PHOSPHATIDYLINOSITOL DE-N-ACETYLASE-RELATED"/>
    <property type="match status" value="1"/>
</dbReference>
<dbReference type="Proteomes" id="UP000186218">
    <property type="component" value="Unassembled WGS sequence"/>
</dbReference>